<evidence type="ECO:0000313" key="3">
    <source>
        <dbReference type="Proteomes" id="UP000800040"/>
    </source>
</evidence>
<proteinExistence type="predicted"/>
<dbReference type="OrthoDB" id="3796902at2759"/>
<feature type="transmembrane region" description="Helical" evidence="1">
    <location>
        <begin position="81"/>
        <end position="107"/>
    </location>
</feature>
<evidence type="ECO:0000313" key="2">
    <source>
        <dbReference type="EMBL" id="KAF1829470.1"/>
    </source>
</evidence>
<keyword evidence="3" id="KW-1185">Reference proteome</keyword>
<accession>A0A6A5K038</accession>
<dbReference type="AlphaFoldDB" id="A0A6A5K038"/>
<keyword evidence="1" id="KW-0812">Transmembrane</keyword>
<evidence type="ECO:0000256" key="1">
    <source>
        <dbReference type="SAM" id="Phobius"/>
    </source>
</evidence>
<keyword evidence="1" id="KW-1133">Transmembrane helix</keyword>
<reference evidence="2" key="1">
    <citation type="submission" date="2020-01" db="EMBL/GenBank/DDBJ databases">
        <authorList>
            <consortium name="DOE Joint Genome Institute"/>
            <person name="Haridas S."/>
            <person name="Albert R."/>
            <person name="Binder M."/>
            <person name="Bloem J."/>
            <person name="Labutti K."/>
            <person name="Salamov A."/>
            <person name="Andreopoulos B."/>
            <person name="Baker S.E."/>
            <person name="Barry K."/>
            <person name="Bills G."/>
            <person name="Bluhm B.H."/>
            <person name="Cannon C."/>
            <person name="Castanera R."/>
            <person name="Culley D.E."/>
            <person name="Daum C."/>
            <person name="Ezra D."/>
            <person name="Gonzalez J.B."/>
            <person name="Henrissat B."/>
            <person name="Kuo A."/>
            <person name="Liang C."/>
            <person name="Lipzen A."/>
            <person name="Lutzoni F."/>
            <person name="Magnuson J."/>
            <person name="Mondo S."/>
            <person name="Nolan M."/>
            <person name="Ohm R."/>
            <person name="Pangilinan J."/>
            <person name="Park H.-J."/>
            <person name="Ramirez L."/>
            <person name="Alfaro M."/>
            <person name="Sun H."/>
            <person name="Tritt A."/>
            <person name="Yoshinaga Y."/>
            <person name="Zwiers L.-H."/>
            <person name="Turgeon B.G."/>
            <person name="Goodwin S.B."/>
            <person name="Spatafora J.W."/>
            <person name="Crous P.W."/>
            <person name="Grigoriev I.V."/>
        </authorList>
    </citation>
    <scope>NUCLEOTIDE SEQUENCE</scope>
    <source>
        <strain evidence="2">P77</strain>
    </source>
</reference>
<feature type="transmembrane region" description="Helical" evidence="1">
    <location>
        <begin position="6"/>
        <end position="27"/>
    </location>
</feature>
<dbReference type="EMBL" id="ML975442">
    <property type="protein sequence ID" value="KAF1829470.1"/>
    <property type="molecule type" value="Genomic_DNA"/>
</dbReference>
<organism evidence="2 3">
    <name type="scientific">Decorospora gaudefroyi</name>
    <dbReference type="NCBI Taxonomy" id="184978"/>
    <lineage>
        <taxon>Eukaryota</taxon>
        <taxon>Fungi</taxon>
        <taxon>Dikarya</taxon>
        <taxon>Ascomycota</taxon>
        <taxon>Pezizomycotina</taxon>
        <taxon>Dothideomycetes</taxon>
        <taxon>Pleosporomycetidae</taxon>
        <taxon>Pleosporales</taxon>
        <taxon>Pleosporineae</taxon>
        <taxon>Pleosporaceae</taxon>
        <taxon>Decorospora</taxon>
    </lineage>
</organism>
<keyword evidence="1" id="KW-0472">Membrane</keyword>
<gene>
    <name evidence="2" type="ORF">BDW02DRAFT_147872</name>
</gene>
<sequence length="138" mass="15447">MLYSQYIIGLVFLSILPLLFLVARCVAKRSRLLPWSIDDTLLVASLLLVYTVVAMLAVALIDRLSHGYRATGTNAELRRTLIILWLFRIPMGLSLGLTRTAISLFFIRTLYTKTYPKLRLTGTDGLGTALCKTSAHCR</sequence>
<feature type="transmembrane region" description="Helical" evidence="1">
    <location>
        <begin position="39"/>
        <end position="61"/>
    </location>
</feature>
<protein>
    <submittedName>
        <fullName evidence="2">Uncharacterized protein</fullName>
    </submittedName>
</protein>
<dbReference type="Proteomes" id="UP000800040">
    <property type="component" value="Unassembled WGS sequence"/>
</dbReference>
<name>A0A6A5K038_9PLEO</name>